<dbReference type="PANTHER" id="PTHR42855">
    <property type="entry name" value="ABC TRANSPORTER ATP-BINDING SUBUNIT"/>
    <property type="match status" value="1"/>
</dbReference>
<dbReference type="Pfam" id="PF12848">
    <property type="entry name" value="ABC_tran_Xtn"/>
    <property type="match status" value="1"/>
</dbReference>
<dbReference type="InterPro" id="IPR027417">
    <property type="entry name" value="P-loop_NTPase"/>
</dbReference>
<dbReference type="SMART" id="SM00382">
    <property type="entry name" value="AAA"/>
    <property type="match status" value="2"/>
</dbReference>
<name>R3W3Z8_9ENTE</name>
<evidence type="ECO:0000259" key="3">
    <source>
        <dbReference type="PROSITE" id="PS50893"/>
    </source>
</evidence>
<dbReference type="PROSITE" id="PS00211">
    <property type="entry name" value="ABC_TRANSPORTER_1"/>
    <property type="match status" value="1"/>
</dbReference>
<dbReference type="RefSeq" id="WP_010769215.1">
    <property type="nucleotide sequence ID" value="NZ_ASWE01000001.1"/>
</dbReference>
<dbReference type="AlphaFoldDB" id="R3W3Z8"/>
<dbReference type="SUPFAM" id="SSF52540">
    <property type="entry name" value="P-loop containing nucleoside triphosphate hydrolases"/>
    <property type="match status" value="2"/>
</dbReference>
<reference evidence="4 5" key="1">
    <citation type="submission" date="2013-02" db="EMBL/GenBank/DDBJ databases">
        <title>The Genome Sequence of Enterococcus phoeniculicola BAA-412.</title>
        <authorList>
            <consortium name="The Broad Institute Genome Sequencing Platform"/>
            <consortium name="The Broad Institute Genome Sequencing Center for Infectious Disease"/>
            <person name="Earl A.M."/>
            <person name="Gilmore M.S."/>
            <person name="Lebreton F."/>
            <person name="Walker B."/>
            <person name="Young S.K."/>
            <person name="Zeng Q."/>
            <person name="Gargeya S."/>
            <person name="Fitzgerald M."/>
            <person name="Haas B."/>
            <person name="Abouelleil A."/>
            <person name="Alvarado L."/>
            <person name="Arachchi H.M."/>
            <person name="Berlin A.M."/>
            <person name="Chapman S.B."/>
            <person name="Dewar J."/>
            <person name="Goldberg J."/>
            <person name="Griggs A."/>
            <person name="Gujja S."/>
            <person name="Hansen M."/>
            <person name="Howarth C."/>
            <person name="Imamovic A."/>
            <person name="Larimer J."/>
            <person name="McCowan C."/>
            <person name="Murphy C."/>
            <person name="Neiman D."/>
            <person name="Pearson M."/>
            <person name="Priest M."/>
            <person name="Roberts A."/>
            <person name="Saif S."/>
            <person name="Shea T."/>
            <person name="Sisk P."/>
            <person name="Sykes S."/>
            <person name="Wortman J."/>
            <person name="Nusbaum C."/>
            <person name="Birren B."/>
        </authorList>
    </citation>
    <scope>NUCLEOTIDE SEQUENCE [LARGE SCALE GENOMIC DNA]</scope>
    <source>
        <strain evidence="4 5">ATCC BAA-412</strain>
    </source>
</reference>
<dbReference type="PROSITE" id="PS50893">
    <property type="entry name" value="ABC_TRANSPORTER_2"/>
    <property type="match status" value="2"/>
</dbReference>
<proteinExistence type="predicted"/>
<dbReference type="InterPro" id="IPR003439">
    <property type="entry name" value="ABC_transporter-like_ATP-bd"/>
</dbReference>
<dbReference type="OrthoDB" id="9762369at2"/>
<dbReference type="eggNOG" id="COG0488">
    <property type="taxonomic scope" value="Bacteria"/>
</dbReference>
<dbReference type="InterPro" id="IPR003593">
    <property type="entry name" value="AAA+_ATPase"/>
</dbReference>
<protein>
    <recommendedName>
        <fullName evidence="3">ABC transporter domain-containing protein</fullName>
    </recommendedName>
</protein>
<dbReference type="PANTHER" id="PTHR42855:SF2">
    <property type="entry name" value="DRUG RESISTANCE ABC TRANSPORTER,ATP-BINDING PROTEIN"/>
    <property type="match status" value="1"/>
</dbReference>
<gene>
    <name evidence="4" type="ORF">UC3_02577</name>
</gene>
<dbReference type="CDD" id="cd03221">
    <property type="entry name" value="ABCF_EF-3"/>
    <property type="match status" value="1"/>
</dbReference>
<dbReference type="EMBL" id="AJAT01000017">
    <property type="protein sequence ID" value="EOL42226.1"/>
    <property type="molecule type" value="Genomic_DNA"/>
</dbReference>
<comment type="caution">
    <text evidence="4">The sequence shown here is derived from an EMBL/GenBank/DDBJ whole genome shotgun (WGS) entry which is preliminary data.</text>
</comment>
<keyword evidence="1" id="KW-0547">Nucleotide-binding</keyword>
<keyword evidence="2" id="KW-0067">ATP-binding</keyword>
<dbReference type="PATRIC" id="fig|1158610.3.peg.2557"/>
<dbReference type="GO" id="GO:0016887">
    <property type="term" value="F:ATP hydrolysis activity"/>
    <property type="evidence" value="ECO:0007669"/>
    <property type="project" value="InterPro"/>
</dbReference>
<organism evidence="4 5">
    <name type="scientific">Enterococcus phoeniculicola ATCC BAA-412</name>
    <dbReference type="NCBI Taxonomy" id="1158610"/>
    <lineage>
        <taxon>Bacteria</taxon>
        <taxon>Bacillati</taxon>
        <taxon>Bacillota</taxon>
        <taxon>Bacilli</taxon>
        <taxon>Lactobacillales</taxon>
        <taxon>Enterococcaceae</taxon>
        <taxon>Enterococcus</taxon>
    </lineage>
</organism>
<dbReference type="FunFam" id="3.40.50.300:FF:000011">
    <property type="entry name" value="Putative ABC transporter ATP-binding component"/>
    <property type="match status" value="1"/>
</dbReference>
<evidence type="ECO:0000256" key="2">
    <source>
        <dbReference type="ARBA" id="ARBA00022840"/>
    </source>
</evidence>
<dbReference type="Gene3D" id="3.40.50.300">
    <property type="entry name" value="P-loop containing nucleotide triphosphate hydrolases"/>
    <property type="match status" value="2"/>
</dbReference>
<dbReference type="Proteomes" id="UP000013785">
    <property type="component" value="Unassembled WGS sequence"/>
</dbReference>
<dbReference type="InterPro" id="IPR032781">
    <property type="entry name" value="ABC_tran_Xtn"/>
</dbReference>
<evidence type="ECO:0000313" key="5">
    <source>
        <dbReference type="Proteomes" id="UP000013785"/>
    </source>
</evidence>
<accession>R3W3Z8</accession>
<dbReference type="Pfam" id="PF00005">
    <property type="entry name" value="ABC_tran"/>
    <property type="match status" value="2"/>
</dbReference>
<dbReference type="STRING" id="154621.RV11_GL002143"/>
<evidence type="ECO:0000313" key="4">
    <source>
        <dbReference type="EMBL" id="EOL42226.1"/>
    </source>
</evidence>
<evidence type="ECO:0000256" key="1">
    <source>
        <dbReference type="ARBA" id="ARBA00022741"/>
    </source>
</evidence>
<dbReference type="InterPro" id="IPR017871">
    <property type="entry name" value="ABC_transporter-like_CS"/>
</dbReference>
<feature type="domain" description="ABC transporter" evidence="3">
    <location>
        <begin position="4"/>
        <end position="256"/>
    </location>
</feature>
<feature type="domain" description="ABC transporter" evidence="3">
    <location>
        <begin position="316"/>
        <end position="518"/>
    </location>
</feature>
<dbReference type="HOGENOM" id="CLU_000604_36_0_9"/>
<dbReference type="GO" id="GO:0005524">
    <property type="term" value="F:ATP binding"/>
    <property type="evidence" value="ECO:0007669"/>
    <property type="project" value="UniProtKB-KW"/>
</dbReference>
<keyword evidence="5" id="KW-1185">Reference proteome</keyword>
<dbReference type="InterPro" id="IPR051309">
    <property type="entry name" value="ABCF_ATPase"/>
</dbReference>
<sequence length="518" mass="59537">MEVLNVVDLEYSYSEEMLYKKSSFKLMDDDHMAVVGPNGSGKSTLLKLLLADIMPDKGEIKWHKQTKVGYIDQFVTIDENCTVEDYLLEAYKDLFALESKMTKLYSEFADSGEEKLLNQAAEIQSQLESRDFYTIQQFTNLIVQGLGLDHIYMGGKMIALGQGQRLKIMLAKLLLEKPTVMILDEPTNYLDKENTEWLANYLQKFNGAFIVVSHDFSFVKKIANCICDVDFKKIEKYHMGYEEYLKLKKLKVETHQNDYVAQQRKIKETEEFIRRNIAGIHTKMAQGRRKHLEKIERIEELKSTPIASIKFKYTPTSSTELIKTNDLTVGYTEPLIKNINMVLKKGKKLVFTGEESSGKTTLVKTLLSEYPQISGQVHFSPNTHINYFLQELYWENERITPIDYLAETHVTLTYEIIRRELAKCGLPEELASREIATLSGGEQTKIKICDLTLTGCNVLILDDPTKHLDEKSKTSLALAIKEFKGSAIVISDDSHFYETFCDEIYRIKDKQLISTVKF</sequence>